<keyword evidence="3" id="KW-1185">Reference proteome</keyword>
<proteinExistence type="predicted"/>
<dbReference type="Pfam" id="PF09851">
    <property type="entry name" value="SHOCT"/>
    <property type="match status" value="1"/>
</dbReference>
<evidence type="ECO:0000313" key="3">
    <source>
        <dbReference type="Proteomes" id="UP000588586"/>
    </source>
</evidence>
<accession>A0A849HDM7</accession>
<dbReference type="AlphaFoldDB" id="A0A849HDM7"/>
<dbReference type="Proteomes" id="UP000588586">
    <property type="component" value="Unassembled WGS sequence"/>
</dbReference>
<reference evidence="2 3" key="1">
    <citation type="submission" date="2020-04" db="EMBL/GenBank/DDBJ databases">
        <title>Knoellia sp. isolate from air conditioner.</title>
        <authorList>
            <person name="Chea S."/>
            <person name="Kim D.-U."/>
        </authorList>
    </citation>
    <scope>NUCLEOTIDE SEQUENCE [LARGE SCALE GENOMIC DNA]</scope>
    <source>
        <strain evidence="2 3">DB2414S</strain>
    </source>
</reference>
<organism evidence="2 3">
    <name type="scientific">Knoellia koreensis</name>
    <dbReference type="NCBI Taxonomy" id="2730921"/>
    <lineage>
        <taxon>Bacteria</taxon>
        <taxon>Bacillati</taxon>
        <taxon>Actinomycetota</taxon>
        <taxon>Actinomycetes</taxon>
        <taxon>Micrococcales</taxon>
        <taxon>Intrasporangiaceae</taxon>
        <taxon>Knoellia</taxon>
    </lineage>
</organism>
<feature type="domain" description="SHOCT" evidence="1">
    <location>
        <begin position="113"/>
        <end position="140"/>
    </location>
</feature>
<name>A0A849HDM7_9MICO</name>
<sequence>MAGSLGGERAATFHFVDITGIEYNSGFVTGVLEVLTPSYSGGANKDFWRGSNRSRNADSNDPWTLSNCLPLPKSEYNAAIADVQELKARIGRVKQPTIQVPAPQPPASEGLADQLQKLAALRDSGVLSDEEFSSAKARLLSQ</sequence>
<comment type="caution">
    <text evidence="2">The sequence shown here is derived from an EMBL/GenBank/DDBJ whole genome shotgun (WGS) entry which is preliminary data.</text>
</comment>
<evidence type="ECO:0000259" key="1">
    <source>
        <dbReference type="Pfam" id="PF09851"/>
    </source>
</evidence>
<dbReference type="EMBL" id="JABEPQ010000001">
    <property type="protein sequence ID" value="NNM45402.1"/>
    <property type="molecule type" value="Genomic_DNA"/>
</dbReference>
<gene>
    <name evidence="2" type="ORF">HJG52_05205</name>
</gene>
<evidence type="ECO:0000313" key="2">
    <source>
        <dbReference type="EMBL" id="NNM45402.1"/>
    </source>
</evidence>
<dbReference type="InterPro" id="IPR018649">
    <property type="entry name" value="SHOCT"/>
</dbReference>
<protein>
    <submittedName>
        <fullName evidence="2">SHOCT domain-containing protein</fullName>
    </submittedName>
</protein>